<accession>A0A914PBB2</accession>
<organism evidence="1 2">
    <name type="scientific">Panagrolaimus davidi</name>
    <dbReference type="NCBI Taxonomy" id="227884"/>
    <lineage>
        <taxon>Eukaryota</taxon>
        <taxon>Metazoa</taxon>
        <taxon>Ecdysozoa</taxon>
        <taxon>Nematoda</taxon>
        <taxon>Chromadorea</taxon>
        <taxon>Rhabditida</taxon>
        <taxon>Tylenchina</taxon>
        <taxon>Panagrolaimomorpha</taxon>
        <taxon>Panagrolaimoidea</taxon>
        <taxon>Panagrolaimidae</taxon>
        <taxon>Panagrolaimus</taxon>
    </lineage>
</organism>
<evidence type="ECO:0000313" key="1">
    <source>
        <dbReference type="Proteomes" id="UP000887578"/>
    </source>
</evidence>
<protein>
    <submittedName>
        <fullName evidence="2">C2H2-type domain-containing protein</fullName>
    </submittedName>
</protein>
<dbReference type="Proteomes" id="UP000887578">
    <property type="component" value="Unplaced"/>
</dbReference>
<evidence type="ECO:0000313" key="2">
    <source>
        <dbReference type="WBParaSite" id="PDA_v2.g14859.t1"/>
    </source>
</evidence>
<dbReference type="WBParaSite" id="PDA_v2.g14859.t1">
    <property type="protein sequence ID" value="PDA_v2.g14859.t1"/>
    <property type="gene ID" value="PDA_v2.g14859"/>
</dbReference>
<reference evidence="2" key="1">
    <citation type="submission" date="2022-11" db="UniProtKB">
        <authorList>
            <consortium name="WormBaseParasite"/>
        </authorList>
    </citation>
    <scope>IDENTIFICATION</scope>
</reference>
<sequence>MQAYQCPACNETQLTLKLHRDHVRLSHVRGMCNPRFTCRHCDKKIGISYDWYRKHIATCVQQIPQHVPVADDNDFDHGADIEPDDEPMEQEKEPPIFEQDHIESVLDELKDTDMLKTALNLLKPNLADFEKATAYFSSQWSKTSSEYLRKKGLYNSGDFIQPEKYALNDRMEPVASFEGYWG</sequence>
<name>A0A914PBB2_9BILA</name>
<proteinExistence type="predicted"/>
<keyword evidence="1" id="KW-1185">Reference proteome</keyword>
<dbReference type="AlphaFoldDB" id="A0A914PBB2"/>